<feature type="coiled-coil region" evidence="1">
    <location>
        <begin position="409"/>
        <end position="523"/>
    </location>
</feature>
<dbReference type="RefSeq" id="XP_034284571.1">
    <property type="nucleotide sequence ID" value="XM_034428680.2"/>
</dbReference>
<sequence>MDCRGDGLLHLPDSKEAPSRSESICTEDLAAEFHKGLVDLLLSSDEDEAPSGLVSGPKDVRPTTSSVTVLSEMAVPGPTFRSLHPALDPHRLDSASKQVPAEASKEKRSQELSPHSREGPLQSLSQHGVKNIVSLGEKRSVKSSSGTDIGRGDQVWKRNHHARLQSSREEEEFSRKSGFLELGGKGLERSSEPKQNITRSSKHQLVVGDPLSSWQRTRRTTSKIRVPPRRAEVSHPEKTSSDHPGGGEPLGGCCRNHLLPLDGEDQGILLLRSLYPPKAKFLGGKDRLSPSELGTDPGIICDPREARKTPELARRLREAWAVALSTEVHGEVPERGETDGHNVKKKSRLPPRDPWRSSSSSVSDADGEGFAQLISQSRRTSGNFRRWAPNWKEATAGNYKLNQHVALELENFQVALKERQELARKLELQMEEHQDKVEKARADLVLLEYKREICLKEVAELEQELSVLRRQGRQYGALQVEVSRLIREREELRDQVSCLEDQLSSLKLQLKSSRARLSSVEEMAREKTKLFQEALLSKKDLEIARMHETLSSLAAEKEALDGIVRSLKEENQHQLKQLQQEAFWEKEKELCKLREEMALQEKQALQECAESSEVAKASALREQAVTFQKEIEGLQKILKEREAEAIQQMEATQKQAAALKVEAQEMVQNALLQEQKKWEANAQAALQMQREVLGEHDRKRRVDLQRALEKERKLNGALRNEAADLRQKIEGLENQTLLLEEEKRASLEELQVELRKEKDEALQRLREELEQERMQEREEMRTKLQQMEEGGEHLQAECSRMSLREREAQAQADRMDHFWATQVTLACQQLKALLPEKETVLPHLLCRGALPLSSGAALQDLRKMKEEIQSYIQDLNHELERQRQRIFQIQREKEVELRQQKEQLHLESRSFLEALNEQLVQEHMSDILTLQRSWLKEGQERDKARLGPSPEERVGELRAAQKKVACGKADHTPINQPKEGLDPEPEGCLSSSSCKNLATPGSEEGRPFPTGWSQLCHPSGTLCSSSLGASQSLPANGGVQHHLQNRIRKLRAENGGYLGGQPGHPRELPRRLGKPWIHPEKKVGKEEALFVPSMICQR</sequence>
<organism evidence="3 4">
    <name type="scientific">Pantherophis guttatus</name>
    <name type="common">Corn snake</name>
    <name type="synonym">Elaphe guttata</name>
    <dbReference type="NCBI Taxonomy" id="94885"/>
    <lineage>
        <taxon>Eukaryota</taxon>
        <taxon>Metazoa</taxon>
        <taxon>Chordata</taxon>
        <taxon>Craniata</taxon>
        <taxon>Vertebrata</taxon>
        <taxon>Euteleostomi</taxon>
        <taxon>Lepidosauria</taxon>
        <taxon>Squamata</taxon>
        <taxon>Bifurcata</taxon>
        <taxon>Unidentata</taxon>
        <taxon>Episquamata</taxon>
        <taxon>Toxicofera</taxon>
        <taxon>Serpentes</taxon>
        <taxon>Colubroidea</taxon>
        <taxon>Colubridae</taxon>
        <taxon>Colubrinae</taxon>
        <taxon>Pantherophis</taxon>
    </lineage>
</organism>
<evidence type="ECO:0000313" key="3">
    <source>
        <dbReference type="Proteomes" id="UP001652622"/>
    </source>
</evidence>
<keyword evidence="3" id="KW-1185">Reference proteome</keyword>
<feature type="compositionally biased region" description="Basic and acidic residues" evidence="2">
    <location>
        <begin position="103"/>
        <end position="118"/>
    </location>
</feature>
<gene>
    <name evidence="4" type="primary">LOC117672175</name>
</gene>
<feature type="coiled-coil region" evidence="1">
    <location>
        <begin position="701"/>
        <end position="797"/>
    </location>
</feature>
<feature type="compositionally biased region" description="Basic residues" evidence="2">
    <location>
        <begin position="216"/>
        <end position="228"/>
    </location>
</feature>
<evidence type="ECO:0000256" key="2">
    <source>
        <dbReference type="SAM" id="MobiDB-lite"/>
    </source>
</evidence>
<evidence type="ECO:0000256" key="1">
    <source>
        <dbReference type="SAM" id="Coils"/>
    </source>
</evidence>
<reference evidence="4" key="1">
    <citation type="submission" date="2025-08" db="UniProtKB">
        <authorList>
            <consortium name="RefSeq"/>
        </authorList>
    </citation>
    <scope>IDENTIFICATION</scope>
    <source>
        <tissue evidence="4">Blood</tissue>
    </source>
</reference>
<dbReference type="GeneID" id="117672175"/>
<dbReference type="Proteomes" id="UP001652622">
    <property type="component" value="Unplaced"/>
</dbReference>
<feature type="coiled-coil region" evidence="1">
    <location>
        <begin position="858"/>
        <end position="892"/>
    </location>
</feature>
<accession>A0A6P9CXR9</accession>
<feature type="coiled-coil region" evidence="1">
    <location>
        <begin position="617"/>
        <end position="669"/>
    </location>
</feature>
<keyword evidence="1" id="KW-0175">Coiled coil</keyword>
<dbReference type="InParanoid" id="A0A6P9CXR9"/>
<dbReference type="OMA" id="KKWEANA"/>
<dbReference type="AlphaFoldDB" id="A0A6P9CXR9"/>
<proteinExistence type="predicted"/>
<feature type="compositionally biased region" description="Basic and acidic residues" evidence="2">
    <location>
        <begin position="331"/>
        <end position="342"/>
    </location>
</feature>
<feature type="region of interest" description="Disordered" evidence="2">
    <location>
        <begin position="1"/>
        <end position="23"/>
    </location>
</feature>
<evidence type="ECO:0000313" key="4">
    <source>
        <dbReference type="RefSeq" id="XP_034284571.1"/>
    </source>
</evidence>
<name>A0A6P9CXR9_PANGU</name>
<feature type="region of interest" description="Disordered" evidence="2">
    <location>
        <begin position="80"/>
        <end position="251"/>
    </location>
</feature>
<feature type="compositionally biased region" description="Basic and acidic residues" evidence="2">
    <location>
        <begin position="229"/>
        <end position="241"/>
    </location>
</feature>
<protein>
    <submittedName>
        <fullName evidence="4">Trichohyalin-like</fullName>
    </submittedName>
</protein>
<feature type="region of interest" description="Disordered" evidence="2">
    <location>
        <begin position="331"/>
        <end position="367"/>
    </location>
</feature>
<feature type="compositionally biased region" description="Basic and acidic residues" evidence="2">
    <location>
        <begin position="1"/>
        <end position="19"/>
    </location>
</feature>
<feature type="region of interest" description="Disordered" evidence="2">
    <location>
        <begin position="964"/>
        <end position="987"/>
    </location>
</feature>
<dbReference type="KEGG" id="pgut:117672175"/>